<dbReference type="InterPro" id="IPR002925">
    <property type="entry name" value="Dienelactn_hydro"/>
</dbReference>
<accession>A0ABP0YFY3</accession>
<evidence type="ECO:0000313" key="3">
    <source>
        <dbReference type="Proteomes" id="UP001642487"/>
    </source>
</evidence>
<evidence type="ECO:0000259" key="1">
    <source>
        <dbReference type="Pfam" id="PF01738"/>
    </source>
</evidence>
<dbReference type="InterPro" id="IPR029058">
    <property type="entry name" value="AB_hydrolase_fold"/>
</dbReference>
<dbReference type="Proteomes" id="UP001642487">
    <property type="component" value="Chromosome 3"/>
</dbReference>
<protein>
    <recommendedName>
        <fullName evidence="1">Dienelactone hydrolase domain-containing protein</fullName>
    </recommendedName>
</protein>
<proteinExistence type="predicted"/>
<dbReference type="Pfam" id="PF01738">
    <property type="entry name" value="DLH"/>
    <property type="match status" value="1"/>
</dbReference>
<dbReference type="PANTHER" id="PTHR17630:SF97">
    <property type="entry name" value="ENDO-1,31,4-BETA-D-GLUCANASE-LIKE"/>
    <property type="match status" value="1"/>
</dbReference>
<dbReference type="SUPFAM" id="SSF53474">
    <property type="entry name" value="alpha/beta-Hydrolases"/>
    <property type="match status" value="1"/>
</dbReference>
<evidence type="ECO:0000313" key="2">
    <source>
        <dbReference type="EMBL" id="CAK9318595.1"/>
    </source>
</evidence>
<dbReference type="EMBL" id="OZ021737">
    <property type="protein sequence ID" value="CAK9318595.1"/>
    <property type="molecule type" value="Genomic_DNA"/>
</dbReference>
<dbReference type="Gene3D" id="3.40.50.1820">
    <property type="entry name" value="alpha/beta hydrolase"/>
    <property type="match status" value="1"/>
</dbReference>
<organism evidence="2 3">
    <name type="scientific">Citrullus colocynthis</name>
    <name type="common">colocynth</name>
    <dbReference type="NCBI Taxonomy" id="252529"/>
    <lineage>
        <taxon>Eukaryota</taxon>
        <taxon>Viridiplantae</taxon>
        <taxon>Streptophyta</taxon>
        <taxon>Embryophyta</taxon>
        <taxon>Tracheophyta</taxon>
        <taxon>Spermatophyta</taxon>
        <taxon>Magnoliopsida</taxon>
        <taxon>eudicotyledons</taxon>
        <taxon>Gunneridae</taxon>
        <taxon>Pentapetalae</taxon>
        <taxon>rosids</taxon>
        <taxon>fabids</taxon>
        <taxon>Cucurbitales</taxon>
        <taxon>Cucurbitaceae</taxon>
        <taxon>Benincaseae</taxon>
        <taxon>Citrullus</taxon>
    </lineage>
</organism>
<sequence>MSGPQCCSNPPTTNPSSRAGHLEQLAGLNSYVTGSPDSKIAVILITDVFGYEASLLRKLADEVAAAGFFVVVPDFFKGDPYVPDDANRPIRVWFQDHEPVIYCLSFHYCNIFFINYCPSSGQNWELN</sequence>
<dbReference type="PANTHER" id="PTHR17630">
    <property type="entry name" value="DIENELACTONE HYDROLASE"/>
    <property type="match status" value="1"/>
</dbReference>
<keyword evidence="3" id="KW-1185">Reference proteome</keyword>
<reference evidence="2 3" key="1">
    <citation type="submission" date="2024-03" db="EMBL/GenBank/DDBJ databases">
        <authorList>
            <person name="Gkanogiannis A."/>
            <person name="Becerra Lopez-Lavalle L."/>
        </authorList>
    </citation>
    <scope>NUCLEOTIDE SEQUENCE [LARGE SCALE GENOMIC DNA]</scope>
</reference>
<name>A0ABP0YFY3_9ROSI</name>
<gene>
    <name evidence="2" type="ORF">CITCOLO1_LOCUS10565</name>
</gene>
<feature type="domain" description="Dienelactone hydrolase" evidence="1">
    <location>
        <begin position="30"/>
        <end position="99"/>
    </location>
</feature>